<organism evidence="1 2">
    <name type="scientific">Fodinibius salipaludis</name>
    <dbReference type="NCBI Taxonomy" id="2032627"/>
    <lineage>
        <taxon>Bacteria</taxon>
        <taxon>Pseudomonadati</taxon>
        <taxon>Balneolota</taxon>
        <taxon>Balneolia</taxon>
        <taxon>Balneolales</taxon>
        <taxon>Balneolaceae</taxon>
        <taxon>Fodinibius</taxon>
    </lineage>
</organism>
<dbReference type="Gene3D" id="2.40.160.130">
    <property type="entry name" value="Capsule assembly protein Wzi"/>
    <property type="match status" value="1"/>
</dbReference>
<sequence length="454" mass="50783">MGQNQEEEAVPDFDMEMEFGTAISQEGELPFWLHSNRWGMIDRRSANGFMRLAPRADLGTAGPVKLKAGAELVGRWSEQSSVFFNAGYLQVDWKIFRFVAGRQKEQIGITDSSLTSGSMIQSRNASPIPKVRLYTPDFVGIPGTDSWLSFKGYFAHGWMENGRYIEDPWLHQKYFYLKALPDTYPLQLYGGIVQSTLWAGTHPEYGNLPDGLSDFWNVFTAQESDAENAEPSAIGEAVGSSIGIYDFGIAYDYRGYSGVIHRQFFLETGAGAKFRNAWDGLWGVSISWDKEFEYINSFSWNHLYTKRQSSQVHRGDPPYGADSYYSNSTYRSGWTSHGRTIGNPLMFADGIHPGVDNNIVIAHQLGLGGVIGSINYGLTGTYSRNYGARSYCATESCSSRSNGVTNRKDQYSFLLQMSMPVRPKLSLSLDLAYDTGALYADQLGGMVRFRYSIK</sequence>
<gene>
    <name evidence="1" type="ORF">CK503_13425</name>
</gene>
<accession>A0A2A2G841</accession>
<dbReference type="InterPro" id="IPR038636">
    <property type="entry name" value="Wzi_sf"/>
</dbReference>
<dbReference type="Pfam" id="PF14052">
    <property type="entry name" value="Caps_assemb_Wzi"/>
    <property type="match status" value="1"/>
</dbReference>
<evidence type="ECO:0008006" key="3">
    <source>
        <dbReference type="Google" id="ProtNLM"/>
    </source>
</evidence>
<dbReference type="EMBL" id="NSKE01000010">
    <property type="protein sequence ID" value="PAU93154.1"/>
    <property type="molecule type" value="Genomic_DNA"/>
</dbReference>
<proteinExistence type="predicted"/>
<reference evidence="1 2" key="1">
    <citation type="submission" date="2017-08" db="EMBL/GenBank/DDBJ databases">
        <title>Aliifodinibius alkalisoli sp. nov., isolated from saline alkaline soil.</title>
        <authorList>
            <person name="Liu D."/>
            <person name="Zhang G."/>
        </authorList>
    </citation>
    <scope>NUCLEOTIDE SEQUENCE [LARGE SCALE GENOMIC DNA]</scope>
    <source>
        <strain evidence="1 2">WN023</strain>
    </source>
</reference>
<evidence type="ECO:0000313" key="2">
    <source>
        <dbReference type="Proteomes" id="UP000218831"/>
    </source>
</evidence>
<keyword evidence="2" id="KW-1185">Reference proteome</keyword>
<dbReference type="Proteomes" id="UP000218831">
    <property type="component" value="Unassembled WGS sequence"/>
</dbReference>
<dbReference type="InterPro" id="IPR026950">
    <property type="entry name" value="Caps_assemb_Wzi"/>
</dbReference>
<dbReference type="AlphaFoldDB" id="A0A2A2G841"/>
<evidence type="ECO:0000313" key="1">
    <source>
        <dbReference type="EMBL" id="PAU93154.1"/>
    </source>
</evidence>
<comment type="caution">
    <text evidence="1">The sequence shown here is derived from an EMBL/GenBank/DDBJ whole genome shotgun (WGS) entry which is preliminary data.</text>
</comment>
<protein>
    <recommendedName>
        <fullName evidence="3">Capsule assembly Wzi family protein</fullName>
    </recommendedName>
</protein>
<name>A0A2A2G841_9BACT</name>